<dbReference type="PANTHER" id="PTHR14207">
    <property type="entry name" value="STEROL ISOMERASE"/>
    <property type="match status" value="1"/>
</dbReference>
<name>A0A2C5XHL7_9HYPO</name>
<comment type="similarity">
    <text evidence="2">Belongs to the EBP family.</text>
</comment>
<dbReference type="Proteomes" id="UP000226192">
    <property type="component" value="Unassembled WGS sequence"/>
</dbReference>
<dbReference type="GO" id="GO:0005783">
    <property type="term" value="C:endoplasmic reticulum"/>
    <property type="evidence" value="ECO:0007669"/>
    <property type="project" value="TreeGrafter"/>
</dbReference>
<evidence type="ECO:0000256" key="12">
    <source>
        <dbReference type="ARBA" id="ARBA00023235"/>
    </source>
</evidence>
<keyword evidence="3" id="KW-0444">Lipid biosynthesis</keyword>
<keyword evidence="12" id="KW-0413">Isomerase</keyword>
<evidence type="ECO:0000256" key="1">
    <source>
        <dbReference type="ARBA" id="ARBA00004141"/>
    </source>
</evidence>
<dbReference type="OrthoDB" id="58557at2759"/>
<sequence length="213" mass="23640">MPHPYYPPSAHIAGFAPNVSPLWQLLPLFGAVLTPVVAGAYRLSRGQALLDRLAAAWFALCGFLHVAFEGYYVVNRSSIAASQAVPAQLWKEYALSDSRYLTLDVFTVCVETLTTLILGPLCCFCLVAILCNWPARHALQSIVCTMHLYGVALYYATSLAEDVSYSRPEPLYFWLYYVGFNAPWVFVPLLLLRDSYSQIKAAFKTAGLKPKSS</sequence>
<dbReference type="GO" id="GO:0016020">
    <property type="term" value="C:membrane"/>
    <property type="evidence" value="ECO:0007669"/>
    <property type="project" value="UniProtKB-SubCell"/>
</dbReference>
<feature type="transmembrane region" description="Helical" evidence="14">
    <location>
        <begin position="105"/>
        <end position="131"/>
    </location>
</feature>
<dbReference type="InterPro" id="IPR007905">
    <property type="entry name" value="EBP"/>
</dbReference>
<evidence type="ECO:0000256" key="2">
    <source>
        <dbReference type="ARBA" id="ARBA00008337"/>
    </source>
</evidence>
<evidence type="ECO:0000256" key="10">
    <source>
        <dbReference type="ARBA" id="ARBA00023166"/>
    </source>
</evidence>
<evidence type="ECO:0000256" key="11">
    <source>
        <dbReference type="ARBA" id="ARBA00023221"/>
    </source>
</evidence>
<keyword evidence="11" id="KW-0753">Steroid metabolism</keyword>
<proteinExistence type="inferred from homology"/>
<dbReference type="GO" id="GO:0004769">
    <property type="term" value="F:steroid Delta-isomerase activity"/>
    <property type="evidence" value="ECO:0007669"/>
    <property type="project" value="TreeGrafter"/>
</dbReference>
<evidence type="ECO:0000313" key="17">
    <source>
        <dbReference type="Proteomes" id="UP000226192"/>
    </source>
</evidence>
<comment type="caution">
    <text evidence="16">The sequence shown here is derived from an EMBL/GenBank/DDBJ whole genome shotgun (WGS) entry which is preliminary data.</text>
</comment>
<keyword evidence="6 13" id="KW-1133">Transmembrane helix</keyword>
<feature type="transmembrane region" description="Helical" evidence="14">
    <location>
        <begin position="22"/>
        <end position="41"/>
    </location>
</feature>
<keyword evidence="9 13" id="KW-0472">Membrane</keyword>
<dbReference type="PROSITE" id="PS51751">
    <property type="entry name" value="EXPERA"/>
    <property type="match status" value="1"/>
</dbReference>
<evidence type="ECO:0000259" key="15">
    <source>
        <dbReference type="PROSITE" id="PS51751"/>
    </source>
</evidence>
<protein>
    <recommendedName>
        <fullName evidence="15">EXPERA domain-containing protein</fullName>
    </recommendedName>
</protein>
<evidence type="ECO:0000313" key="16">
    <source>
        <dbReference type="EMBL" id="PHH62938.1"/>
    </source>
</evidence>
<reference evidence="16 17" key="1">
    <citation type="submission" date="2017-06" db="EMBL/GenBank/DDBJ databases">
        <title>Ant-infecting Ophiocordyceps genomes reveal a high diversity of potential behavioral manipulation genes and a possible major role for enterotoxins.</title>
        <authorList>
            <person name="De Bekker C."/>
            <person name="Evans H.C."/>
            <person name="Brachmann A."/>
            <person name="Hughes D.P."/>
        </authorList>
    </citation>
    <scope>NUCLEOTIDE SEQUENCE [LARGE SCALE GENOMIC DNA]</scope>
    <source>
        <strain evidence="16 17">Map64</strain>
    </source>
</reference>
<evidence type="ECO:0000256" key="13">
    <source>
        <dbReference type="PROSITE-ProRule" id="PRU01087"/>
    </source>
</evidence>
<evidence type="ECO:0000256" key="7">
    <source>
        <dbReference type="ARBA" id="ARBA00023011"/>
    </source>
</evidence>
<dbReference type="GO" id="GO:0000247">
    <property type="term" value="F:C-8 sterol isomerase activity"/>
    <property type="evidence" value="ECO:0007669"/>
    <property type="project" value="TreeGrafter"/>
</dbReference>
<dbReference type="STRING" id="1399860.A0A2C5XHL7"/>
<evidence type="ECO:0000256" key="8">
    <source>
        <dbReference type="ARBA" id="ARBA00023098"/>
    </source>
</evidence>
<keyword evidence="4 13" id="KW-0812">Transmembrane</keyword>
<organism evidence="16 17">
    <name type="scientific">Ophiocordyceps australis</name>
    <dbReference type="NCBI Taxonomy" id="1399860"/>
    <lineage>
        <taxon>Eukaryota</taxon>
        <taxon>Fungi</taxon>
        <taxon>Dikarya</taxon>
        <taxon>Ascomycota</taxon>
        <taxon>Pezizomycotina</taxon>
        <taxon>Sordariomycetes</taxon>
        <taxon>Hypocreomycetidae</taxon>
        <taxon>Hypocreales</taxon>
        <taxon>Ophiocordycipitaceae</taxon>
        <taxon>Ophiocordyceps</taxon>
    </lineage>
</organism>
<dbReference type="GO" id="GO:0016126">
    <property type="term" value="P:sterol biosynthetic process"/>
    <property type="evidence" value="ECO:0007669"/>
    <property type="project" value="UniProtKB-KW"/>
</dbReference>
<keyword evidence="7" id="KW-0756">Sterol biosynthesis</keyword>
<evidence type="ECO:0000256" key="6">
    <source>
        <dbReference type="ARBA" id="ARBA00022989"/>
    </source>
</evidence>
<feature type="domain" description="EXPERA" evidence="15">
    <location>
        <begin position="50"/>
        <end position="192"/>
    </location>
</feature>
<evidence type="ECO:0000256" key="4">
    <source>
        <dbReference type="ARBA" id="ARBA00022692"/>
    </source>
</evidence>
<evidence type="ECO:0000256" key="5">
    <source>
        <dbReference type="ARBA" id="ARBA00022955"/>
    </source>
</evidence>
<comment type="subcellular location">
    <subcellularLocation>
        <location evidence="1">Membrane</location>
        <topology evidence="1">Multi-pass membrane protein</topology>
    </subcellularLocation>
</comment>
<feature type="transmembrane region" description="Helical" evidence="14">
    <location>
        <begin position="138"/>
        <end position="156"/>
    </location>
</feature>
<keyword evidence="10" id="KW-1207">Sterol metabolism</keyword>
<feature type="transmembrane region" description="Helical" evidence="14">
    <location>
        <begin position="171"/>
        <end position="192"/>
    </location>
</feature>
<feature type="transmembrane region" description="Helical" evidence="14">
    <location>
        <begin position="53"/>
        <end position="74"/>
    </location>
</feature>
<dbReference type="GO" id="GO:0047750">
    <property type="term" value="F:cholestenol delta-isomerase activity"/>
    <property type="evidence" value="ECO:0007669"/>
    <property type="project" value="InterPro"/>
</dbReference>
<dbReference type="AlphaFoldDB" id="A0A2C5XHL7"/>
<accession>A0A2C5XHL7</accession>
<dbReference type="PANTHER" id="PTHR14207:SF0">
    <property type="entry name" value="3-BETA-HYDROXYSTEROID-DELTA(8),DELTA(7)-ISOMERASE"/>
    <property type="match status" value="1"/>
</dbReference>
<evidence type="ECO:0000256" key="3">
    <source>
        <dbReference type="ARBA" id="ARBA00022516"/>
    </source>
</evidence>
<evidence type="ECO:0000256" key="14">
    <source>
        <dbReference type="SAM" id="Phobius"/>
    </source>
</evidence>
<dbReference type="InterPro" id="IPR033118">
    <property type="entry name" value="EXPERA"/>
</dbReference>
<dbReference type="Pfam" id="PF05241">
    <property type="entry name" value="EBP"/>
    <property type="match status" value="1"/>
</dbReference>
<gene>
    <name evidence="16" type="ORF">CDD81_6571</name>
</gene>
<evidence type="ECO:0000256" key="9">
    <source>
        <dbReference type="ARBA" id="ARBA00023136"/>
    </source>
</evidence>
<keyword evidence="8" id="KW-0443">Lipid metabolism</keyword>
<dbReference type="EMBL" id="NJET01000060">
    <property type="protein sequence ID" value="PHH62938.1"/>
    <property type="molecule type" value="Genomic_DNA"/>
</dbReference>
<keyword evidence="17" id="KW-1185">Reference proteome</keyword>
<keyword evidence="5" id="KW-0752">Steroid biosynthesis</keyword>